<dbReference type="PRINTS" id="PR00437">
    <property type="entry name" value="SMALLCYTKCXC"/>
</dbReference>
<dbReference type="PANTHER" id="PTHR12015:SF191">
    <property type="entry name" value="C-X-C MOTIF CHEMOKINE 11"/>
    <property type="match status" value="1"/>
</dbReference>
<evidence type="ECO:0000313" key="12">
    <source>
        <dbReference type="Proteomes" id="UP000472277"/>
    </source>
</evidence>
<dbReference type="GO" id="GO:0008009">
    <property type="term" value="F:chemokine activity"/>
    <property type="evidence" value="ECO:0007669"/>
    <property type="project" value="InterPro"/>
</dbReference>
<dbReference type="GO" id="GO:0042056">
    <property type="term" value="F:chemoattractant activity"/>
    <property type="evidence" value="ECO:0007669"/>
    <property type="project" value="UniProtKB-ARBA"/>
</dbReference>
<dbReference type="CDD" id="cd00273">
    <property type="entry name" value="Chemokine_CXC"/>
    <property type="match status" value="1"/>
</dbReference>
<evidence type="ECO:0000256" key="8">
    <source>
        <dbReference type="ARBA" id="ARBA00054901"/>
    </source>
</evidence>
<dbReference type="FunFam" id="2.40.50.40:FF:000004">
    <property type="entry name" value="C-X-C motif chemokine"/>
    <property type="match status" value="1"/>
</dbReference>
<dbReference type="SUPFAM" id="SSF54117">
    <property type="entry name" value="Interleukin 8-like chemokines"/>
    <property type="match status" value="1"/>
</dbReference>
<evidence type="ECO:0000313" key="11">
    <source>
        <dbReference type="Ensembl" id="ENSSTUP00000017682.1"/>
    </source>
</evidence>
<keyword evidence="5" id="KW-0964">Secreted</keyword>
<reference evidence="11" key="1">
    <citation type="submission" date="2025-08" db="UniProtKB">
        <authorList>
            <consortium name="Ensembl"/>
        </authorList>
    </citation>
    <scope>IDENTIFICATION</scope>
</reference>
<dbReference type="InterPro" id="IPR039809">
    <property type="entry name" value="Chemokine_b/g/d"/>
</dbReference>
<dbReference type="SMART" id="SM00199">
    <property type="entry name" value="SCY"/>
    <property type="match status" value="1"/>
</dbReference>
<name>A0A673X9M6_SALTR</name>
<keyword evidence="3" id="KW-0145">Chemotaxis</keyword>
<evidence type="ECO:0000256" key="6">
    <source>
        <dbReference type="ARBA" id="ARBA00022729"/>
    </source>
</evidence>
<dbReference type="Pfam" id="PF00048">
    <property type="entry name" value="IL8"/>
    <property type="match status" value="1"/>
</dbReference>
<comment type="function">
    <text evidence="8">Ligand for cxcr3.2. Chemotactic for macrophages.</text>
</comment>
<evidence type="ECO:0000259" key="10">
    <source>
        <dbReference type="SMART" id="SM00199"/>
    </source>
</evidence>
<dbReference type="InterPro" id="IPR001089">
    <property type="entry name" value="Chemokine_CXC"/>
</dbReference>
<dbReference type="GO" id="GO:0006955">
    <property type="term" value="P:immune response"/>
    <property type="evidence" value="ECO:0007669"/>
    <property type="project" value="InterPro"/>
</dbReference>
<feature type="chain" id="PRO_5025433756" evidence="9">
    <location>
        <begin position="25"/>
        <end position="100"/>
    </location>
</feature>
<evidence type="ECO:0000256" key="7">
    <source>
        <dbReference type="ARBA" id="ARBA00023157"/>
    </source>
</evidence>
<dbReference type="GeneTree" id="ENSGT01060000248978"/>
<evidence type="ECO:0000256" key="9">
    <source>
        <dbReference type="SAM" id="SignalP"/>
    </source>
</evidence>
<evidence type="ECO:0000256" key="1">
    <source>
        <dbReference type="ARBA" id="ARBA00004613"/>
    </source>
</evidence>
<dbReference type="InterPro" id="IPR001811">
    <property type="entry name" value="Chemokine_IL8-like_dom"/>
</dbReference>
<comment type="similarity">
    <text evidence="2">Belongs to the intercrine alpha (chemokine CxC) family.</text>
</comment>
<reference evidence="11" key="2">
    <citation type="submission" date="2025-09" db="UniProtKB">
        <authorList>
            <consortium name="Ensembl"/>
        </authorList>
    </citation>
    <scope>IDENTIFICATION</scope>
</reference>
<gene>
    <name evidence="11" type="primary">LOC115200597</name>
</gene>
<proteinExistence type="inferred from homology"/>
<sequence>MTNMMTSTVLISFLACLLLVNVEGQVGHSKARCQCLNGMVNHVKPVLIEKLEVYTSSHSCRNMEIIVTLKNGKGMKCLNPETPFAKKTIGKIMKNQRSVQ</sequence>
<dbReference type="Ensembl" id="ENSSTUT00000018620.1">
    <property type="protein sequence ID" value="ENSSTUP00000017682.1"/>
    <property type="gene ID" value="ENSSTUG00000007948.1"/>
</dbReference>
<protein>
    <submittedName>
        <fullName evidence="11">C-X-C motif chemokine 11-1-like</fullName>
    </submittedName>
</protein>
<dbReference type="Proteomes" id="UP000472277">
    <property type="component" value="Chromosome 9"/>
</dbReference>
<keyword evidence="4" id="KW-0202">Cytokine</keyword>
<comment type="subcellular location">
    <subcellularLocation>
        <location evidence="1">Secreted</location>
    </subcellularLocation>
</comment>
<feature type="domain" description="Chemokine interleukin-8-like" evidence="10">
    <location>
        <begin position="30"/>
        <end position="92"/>
    </location>
</feature>
<evidence type="ECO:0000256" key="5">
    <source>
        <dbReference type="ARBA" id="ARBA00022525"/>
    </source>
</evidence>
<feature type="signal peptide" evidence="9">
    <location>
        <begin position="1"/>
        <end position="24"/>
    </location>
</feature>
<dbReference type="PRINTS" id="PR00436">
    <property type="entry name" value="INTERLEUKIN8"/>
</dbReference>
<evidence type="ECO:0000256" key="4">
    <source>
        <dbReference type="ARBA" id="ARBA00022514"/>
    </source>
</evidence>
<evidence type="ECO:0000256" key="2">
    <source>
        <dbReference type="ARBA" id="ARBA00010665"/>
    </source>
</evidence>
<dbReference type="OrthoDB" id="8872899at2759"/>
<keyword evidence="12" id="KW-1185">Reference proteome</keyword>
<organism evidence="11 12">
    <name type="scientific">Salmo trutta</name>
    <name type="common">Brown trout</name>
    <dbReference type="NCBI Taxonomy" id="8032"/>
    <lineage>
        <taxon>Eukaryota</taxon>
        <taxon>Metazoa</taxon>
        <taxon>Chordata</taxon>
        <taxon>Craniata</taxon>
        <taxon>Vertebrata</taxon>
        <taxon>Euteleostomi</taxon>
        <taxon>Actinopterygii</taxon>
        <taxon>Neopterygii</taxon>
        <taxon>Teleostei</taxon>
        <taxon>Protacanthopterygii</taxon>
        <taxon>Salmoniformes</taxon>
        <taxon>Salmonidae</taxon>
        <taxon>Salmoninae</taxon>
        <taxon>Salmo</taxon>
    </lineage>
</organism>
<dbReference type="Gene3D" id="2.40.50.40">
    <property type="match status" value="1"/>
</dbReference>
<keyword evidence="6 9" id="KW-0732">Signal</keyword>
<dbReference type="PANTHER" id="PTHR12015">
    <property type="entry name" value="SMALL INDUCIBLE CYTOKINE A"/>
    <property type="match status" value="1"/>
</dbReference>
<dbReference type="InterPro" id="IPR036048">
    <property type="entry name" value="Interleukin_8-like_sf"/>
</dbReference>
<dbReference type="GO" id="GO:0005615">
    <property type="term" value="C:extracellular space"/>
    <property type="evidence" value="ECO:0007669"/>
    <property type="project" value="UniProtKB-KW"/>
</dbReference>
<dbReference type="GO" id="GO:0006952">
    <property type="term" value="P:defense response"/>
    <property type="evidence" value="ECO:0007669"/>
    <property type="project" value="InterPro"/>
</dbReference>
<dbReference type="AlphaFoldDB" id="A0A673X9M6"/>
<dbReference type="InterPro" id="IPR033899">
    <property type="entry name" value="CXC_Chemokine_domain"/>
</dbReference>
<accession>A0A673X9M6</accession>
<keyword evidence="7" id="KW-1015">Disulfide bond</keyword>
<evidence type="ECO:0000256" key="3">
    <source>
        <dbReference type="ARBA" id="ARBA00022500"/>
    </source>
</evidence>